<sequence>MKSINKKLVGFALATLMVGPVSYAQSADTLSKAKTAGFIVLGVKENTIPMTYRVGSGYTGMQTELCEKFVASALPGVKVRYMSVTAQNRIPLLQNGTVDIVCDAATNTEARAEQVAFSYTDYVSLVRYAVKKESGIKAVEDLKGKTVATSVGTTVVQNLRAINSSKNLDMNLVLTKDHAEGFLLLQSGRADAYVMDDNTLAGNIANMAKPELYEIVGSPLSTEPLALMVRKDDPEIKNALNTYVAASMKSGDMEKLYNRWFMSPIPPRNTAINLPMSPATRAAYEQPNDRPAESYVAK</sequence>
<proteinExistence type="inferred from homology"/>
<organism evidence="6 7">
    <name type="scientific">Achromobacter marplatensis</name>
    <dbReference type="NCBI Taxonomy" id="470868"/>
    <lineage>
        <taxon>Bacteria</taxon>
        <taxon>Pseudomonadati</taxon>
        <taxon>Pseudomonadota</taxon>
        <taxon>Betaproteobacteria</taxon>
        <taxon>Burkholderiales</taxon>
        <taxon>Alcaligenaceae</taxon>
        <taxon>Achromobacter</taxon>
    </lineage>
</organism>
<evidence type="ECO:0000256" key="3">
    <source>
        <dbReference type="ARBA" id="ARBA00022729"/>
    </source>
</evidence>
<accession>A0AA42WDM4</accession>
<name>A0AA42WDM4_9BURK</name>
<keyword evidence="2" id="KW-0813">Transport</keyword>
<evidence type="ECO:0000259" key="5">
    <source>
        <dbReference type="SMART" id="SM00062"/>
    </source>
</evidence>
<feature type="domain" description="Solute-binding protein family 3/N-terminal" evidence="5">
    <location>
        <begin position="38"/>
        <end position="264"/>
    </location>
</feature>
<protein>
    <submittedName>
        <fullName evidence="6">Amino acid ABC transporter substrate-binding protein</fullName>
    </submittedName>
</protein>
<dbReference type="GO" id="GO:0030288">
    <property type="term" value="C:outer membrane-bounded periplasmic space"/>
    <property type="evidence" value="ECO:0007669"/>
    <property type="project" value="TreeGrafter"/>
</dbReference>
<evidence type="ECO:0000313" key="7">
    <source>
        <dbReference type="Proteomes" id="UP001161276"/>
    </source>
</evidence>
<dbReference type="RefSeq" id="WP_280027847.1">
    <property type="nucleotide sequence ID" value="NZ_JAOCKG010000007.1"/>
</dbReference>
<dbReference type="SUPFAM" id="SSF53850">
    <property type="entry name" value="Periplasmic binding protein-like II"/>
    <property type="match status" value="1"/>
</dbReference>
<dbReference type="CDD" id="cd13688">
    <property type="entry name" value="PBP2_GltI_DEBP"/>
    <property type="match status" value="1"/>
</dbReference>
<dbReference type="Pfam" id="PF00497">
    <property type="entry name" value="SBP_bac_3"/>
    <property type="match status" value="1"/>
</dbReference>
<comment type="caution">
    <text evidence="6">The sequence shown here is derived from an EMBL/GenBank/DDBJ whole genome shotgun (WGS) entry which is preliminary data.</text>
</comment>
<dbReference type="InterPro" id="IPR001638">
    <property type="entry name" value="Solute-binding_3/MltF_N"/>
</dbReference>
<evidence type="ECO:0000256" key="1">
    <source>
        <dbReference type="ARBA" id="ARBA00010333"/>
    </source>
</evidence>
<comment type="similarity">
    <text evidence="1">Belongs to the bacterial solute-binding protein 3 family.</text>
</comment>
<feature type="signal peptide" evidence="4">
    <location>
        <begin position="1"/>
        <end position="26"/>
    </location>
</feature>
<dbReference type="InterPro" id="IPR051455">
    <property type="entry name" value="Bact_solute-bind_prot3"/>
</dbReference>
<dbReference type="SMART" id="SM00062">
    <property type="entry name" value="PBPb"/>
    <property type="match status" value="1"/>
</dbReference>
<keyword evidence="3 4" id="KW-0732">Signal</keyword>
<gene>
    <name evidence="6" type="ORF">N5K24_18240</name>
</gene>
<dbReference type="GO" id="GO:0006865">
    <property type="term" value="P:amino acid transport"/>
    <property type="evidence" value="ECO:0007669"/>
    <property type="project" value="TreeGrafter"/>
</dbReference>
<reference evidence="6" key="1">
    <citation type="submission" date="2022-09" db="EMBL/GenBank/DDBJ databases">
        <title>Intensive care unit water sources are persistently colonized with multi-drug resistant bacteria and are the site of extensive horizontal gene transfer of antibiotic resistance genes.</title>
        <authorList>
            <person name="Diorio-Toth L."/>
        </authorList>
    </citation>
    <scope>NUCLEOTIDE SEQUENCE</scope>
    <source>
        <strain evidence="6">GD03676</strain>
    </source>
</reference>
<dbReference type="PANTHER" id="PTHR30085:SF2">
    <property type="entry name" value="GLUTAMATE_ASPARTATE IMPORT SOLUTE-BINDING PROTEIN"/>
    <property type="match status" value="1"/>
</dbReference>
<evidence type="ECO:0000313" key="6">
    <source>
        <dbReference type="EMBL" id="MDH2052351.1"/>
    </source>
</evidence>
<dbReference type="EMBL" id="JAOCKG010000007">
    <property type="protein sequence ID" value="MDH2052351.1"/>
    <property type="molecule type" value="Genomic_DNA"/>
</dbReference>
<dbReference type="PANTHER" id="PTHR30085">
    <property type="entry name" value="AMINO ACID ABC TRANSPORTER PERMEASE"/>
    <property type="match status" value="1"/>
</dbReference>
<feature type="chain" id="PRO_5041360607" evidence="4">
    <location>
        <begin position="27"/>
        <end position="298"/>
    </location>
</feature>
<dbReference type="Proteomes" id="UP001161276">
    <property type="component" value="Unassembled WGS sequence"/>
</dbReference>
<evidence type="ECO:0000256" key="2">
    <source>
        <dbReference type="ARBA" id="ARBA00022448"/>
    </source>
</evidence>
<dbReference type="Gene3D" id="3.40.190.10">
    <property type="entry name" value="Periplasmic binding protein-like II"/>
    <property type="match status" value="2"/>
</dbReference>
<evidence type="ECO:0000256" key="4">
    <source>
        <dbReference type="SAM" id="SignalP"/>
    </source>
</evidence>
<dbReference type="AlphaFoldDB" id="A0AA42WDM4"/>
<dbReference type="GO" id="GO:0005576">
    <property type="term" value="C:extracellular region"/>
    <property type="evidence" value="ECO:0007669"/>
    <property type="project" value="TreeGrafter"/>
</dbReference>